<feature type="compositionally biased region" description="Basic residues" evidence="2">
    <location>
        <begin position="343"/>
        <end position="355"/>
    </location>
</feature>
<feature type="region of interest" description="Disordered" evidence="2">
    <location>
        <begin position="41"/>
        <end position="65"/>
    </location>
</feature>
<accession>A0ABQ5BML1</accession>
<feature type="coiled-coil region" evidence="1">
    <location>
        <begin position="151"/>
        <end position="193"/>
    </location>
</feature>
<evidence type="ECO:0000313" key="3">
    <source>
        <dbReference type="EMBL" id="GJT16090.1"/>
    </source>
</evidence>
<gene>
    <name evidence="3" type="ORF">Tco_0874796</name>
</gene>
<proteinExistence type="predicted"/>
<comment type="caution">
    <text evidence="3">The sequence shown here is derived from an EMBL/GenBank/DDBJ whole genome shotgun (WGS) entry which is preliminary data.</text>
</comment>
<reference evidence="3" key="1">
    <citation type="journal article" date="2022" name="Int. J. Mol. Sci.">
        <title>Draft Genome of Tanacetum Coccineum: Genomic Comparison of Closely Related Tanacetum-Family Plants.</title>
        <authorList>
            <person name="Yamashiro T."/>
            <person name="Shiraishi A."/>
            <person name="Nakayama K."/>
            <person name="Satake H."/>
        </authorList>
    </citation>
    <scope>NUCLEOTIDE SEQUENCE</scope>
</reference>
<protein>
    <submittedName>
        <fullName evidence="3">Uncharacterized protein</fullName>
    </submittedName>
</protein>
<feature type="compositionally biased region" description="Basic and acidic residues" evidence="2">
    <location>
        <begin position="330"/>
        <end position="342"/>
    </location>
</feature>
<reference evidence="3" key="2">
    <citation type="submission" date="2022-01" db="EMBL/GenBank/DDBJ databases">
        <authorList>
            <person name="Yamashiro T."/>
            <person name="Shiraishi A."/>
            <person name="Satake H."/>
            <person name="Nakayama K."/>
        </authorList>
    </citation>
    <scope>NUCLEOTIDE SEQUENCE</scope>
</reference>
<sequence length="553" mass="63169">MTRVDSLEKDLKQTKLTIGSAIVKLVKKVKKLEGILRRKNVVFSDSEEEEPEDQGRKSQDDPLVPLVQGLVTPSKTTINASGEEQVEDISPNTLEAAKTLSRKVVTSLDFQEEVSTSAEGVNNAEGVNTGSIKVSTVSGQEEASLAEAIRLDTLEKEEEAKQVHLDSLLAQRIAEEEELNEQQKKRRAQVQFEAQHYTDDDWDLFRAKIEANAELSKSVLGSDLQGEDFAKKMVDLVNQRKKHFAEERARAKRNKPMTQSQLRTYMMNYLKNQGTWKLSQLKNLSFEEVKEEFDKLVKQVESFAPINFEATKDSLKRFGEELQTKTSKRLKSDEAKDDESTKKTGKRRKQIARKGLHSDKTDEDESEDSKDDDPISGTNIPINPVPVAMKSPSIATYKIIKQGEKGVYQIVREDGADIVYINFGAMLKDITRDDLTELYRIVMNRYGMNGPEDELEKVLWGYLKNMFEEPLSTDPIWSLLGQQRIISWRYYDTCRVHCLNLESMDIYMLIERKYPLSAEVCKAMLDKKLQGGKPDEDCYKLLKWMEKQAGIRK</sequence>
<evidence type="ECO:0000313" key="4">
    <source>
        <dbReference type="Proteomes" id="UP001151760"/>
    </source>
</evidence>
<evidence type="ECO:0000256" key="1">
    <source>
        <dbReference type="SAM" id="Coils"/>
    </source>
</evidence>
<keyword evidence="4" id="KW-1185">Reference proteome</keyword>
<dbReference type="Proteomes" id="UP001151760">
    <property type="component" value="Unassembled WGS sequence"/>
</dbReference>
<evidence type="ECO:0000256" key="2">
    <source>
        <dbReference type="SAM" id="MobiDB-lite"/>
    </source>
</evidence>
<dbReference type="EMBL" id="BQNB010013447">
    <property type="protein sequence ID" value="GJT16090.1"/>
    <property type="molecule type" value="Genomic_DNA"/>
</dbReference>
<organism evidence="3 4">
    <name type="scientific">Tanacetum coccineum</name>
    <dbReference type="NCBI Taxonomy" id="301880"/>
    <lineage>
        <taxon>Eukaryota</taxon>
        <taxon>Viridiplantae</taxon>
        <taxon>Streptophyta</taxon>
        <taxon>Embryophyta</taxon>
        <taxon>Tracheophyta</taxon>
        <taxon>Spermatophyta</taxon>
        <taxon>Magnoliopsida</taxon>
        <taxon>eudicotyledons</taxon>
        <taxon>Gunneridae</taxon>
        <taxon>Pentapetalae</taxon>
        <taxon>asterids</taxon>
        <taxon>campanulids</taxon>
        <taxon>Asterales</taxon>
        <taxon>Asteraceae</taxon>
        <taxon>Asteroideae</taxon>
        <taxon>Anthemideae</taxon>
        <taxon>Anthemidinae</taxon>
        <taxon>Tanacetum</taxon>
    </lineage>
</organism>
<feature type="region of interest" description="Disordered" evidence="2">
    <location>
        <begin position="324"/>
        <end position="384"/>
    </location>
</feature>
<name>A0ABQ5BML1_9ASTR</name>
<keyword evidence="1" id="KW-0175">Coiled coil</keyword>
<feature type="compositionally biased region" description="Acidic residues" evidence="2">
    <location>
        <begin position="361"/>
        <end position="371"/>
    </location>
</feature>